<dbReference type="Gene3D" id="1.10.10.10">
    <property type="entry name" value="Winged helix-like DNA-binding domain superfamily/Winged helix DNA-binding domain"/>
    <property type="match status" value="1"/>
</dbReference>
<dbReference type="EMBL" id="RBXL01000001">
    <property type="protein sequence ID" value="RKT44679.1"/>
    <property type="molecule type" value="Genomic_DNA"/>
</dbReference>
<feature type="coiled-coil region" evidence="1">
    <location>
        <begin position="283"/>
        <end position="313"/>
    </location>
</feature>
<dbReference type="InterPro" id="IPR036388">
    <property type="entry name" value="WH-like_DNA-bd_sf"/>
</dbReference>
<proteinExistence type="predicted"/>
<accession>A0A495V5S9</accession>
<dbReference type="Proteomes" id="UP000274556">
    <property type="component" value="Unassembled WGS sequence"/>
</dbReference>
<evidence type="ECO:0000256" key="1">
    <source>
        <dbReference type="SAM" id="Coils"/>
    </source>
</evidence>
<sequence length="558" mass="61168">MTRRTRLEQAEHLAAAEMRLAAGETQRAVATDMGIARSTLRDWCGDVPRGDPPTGLTAFARTPDGIAWLHRMVLAAHFSITLRAAGGTRLVSEFLELSGLSAFVGVSDGAQHALNVALETAVVAVAAEQRTALAEGMPARAVTVCEDETFHPGICLVTIEPVSNFIVLEQYAADRTAATWTAALQGACTGLAVEVIQSTADEAKALRRHAETDFGAHHSPDLFHGQHELSKATSLALARDLRQAEAGVAAAQIRWEAERAAQQAFEARLPRPLGRPPAFETRIAAALSALVAVEAERDRARERQTEARELIRELGVLYHPYDPVDGQTQPVERVAARFTDVWTRLKGLAEAADLPERARERIMKAERLTVQWLATLAFFFATVSARVDALGLSPELETAVLEQLIPGIYLERVASRSTAAETRHRVQAVSTALLDALRRPDHPLQRLAPEDSARVEQVAGACADLFQRSSSCVEGRNGQLSLHHHGRHRLSDRRLAALTGVHNFHIRRPDGTTAAERFFGRTHLALFEQILLRVPLPPRPRRRRPRPPKLPYLMPVAA</sequence>
<evidence type="ECO:0000313" key="4">
    <source>
        <dbReference type="Proteomes" id="UP000274556"/>
    </source>
</evidence>
<keyword evidence="4" id="KW-1185">Reference proteome</keyword>
<feature type="region of interest" description="Disordered" evidence="2">
    <location>
        <begin position="537"/>
        <end position="558"/>
    </location>
</feature>
<dbReference type="Pfam" id="PF19936">
    <property type="entry name" value="DUF6399"/>
    <property type="match status" value="1"/>
</dbReference>
<keyword evidence="1" id="KW-0175">Coiled coil</keyword>
<dbReference type="OrthoDB" id="534700at2"/>
<reference evidence="3 4" key="1">
    <citation type="submission" date="2018-10" db="EMBL/GenBank/DDBJ databases">
        <title>Genomic Encyclopedia of Archaeal and Bacterial Type Strains, Phase II (KMG-II): from individual species to whole genera.</title>
        <authorList>
            <person name="Goeker M."/>
        </authorList>
    </citation>
    <scope>NUCLEOTIDE SEQUENCE [LARGE SCALE GENOMIC DNA]</scope>
    <source>
        <strain evidence="3 4">DSM 235</strain>
    </source>
</reference>
<evidence type="ECO:0000313" key="3">
    <source>
        <dbReference type="EMBL" id="RKT44679.1"/>
    </source>
</evidence>
<comment type="caution">
    <text evidence="3">The sequence shown here is derived from an EMBL/GenBank/DDBJ whole genome shotgun (WGS) entry which is preliminary data.</text>
</comment>
<dbReference type="RefSeq" id="WP_120797091.1">
    <property type="nucleotide sequence ID" value="NZ_RBXL01000001.1"/>
</dbReference>
<organism evidence="3 4">
    <name type="scientific">Thiocapsa rosea</name>
    <dbReference type="NCBI Taxonomy" id="69360"/>
    <lineage>
        <taxon>Bacteria</taxon>
        <taxon>Pseudomonadati</taxon>
        <taxon>Pseudomonadota</taxon>
        <taxon>Gammaproteobacteria</taxon>
        <taxon>Chromatiales</taxon>
        <taxon>Chromatiaceae</taxon>
        <taxon>Thiocapsa</taxon>
    </lineage>
</organism>
<protein>
    <submittedName>
        <fullName evidence="3">Uncharacterized protein</fullName>
    </submittedName>
</protein>
<dbReference type="AlphaFoldDB" id="A0A495V5S9"/>
<evidence type="ECO:0000256" key="2">
    <source>
        <dbReference type="SAM" id="MobiDB-lite"/>
    </source>
</evidence>
<gene>
    <name evidence="3" type="ORF">BDD21_2074</name>
</gene>
<name>A0A495V5S9_9GAMM</name>
<dbReference type="InterPro" id="IPR045650">
    <property type="entry name" value="DUF6399"/>
</dbReference>